<proteinExistence type="predicted"/>
<sequence length="129" mass="13805">MMATAASSVGLTVVVWAALVMLLDSPFLRYKVMWAGTLWGSATICAGFVAHSRFALRPVLMCTVAFGIFGLTFMALEGPIFGNLSTGGNPGIMRFVAWNFTLLPLGVFAAAEAGVRLGRRYRANKADEP</sequence>
<evidence type="ECO:0000256" key="1">
    <source>
        <dbReference type="SAM" id="Phobius"/>
    </source>
</evidence>
<feature type="transmembrane region" description="Helical" evidence="1">
    <location>
        <begin position="58"/>
        <end position="76"/>
    </location>
</feature>
<keyword evidence="1" id="KW-0472">Membrane</keyword>
<name>A0ABP9W0L6_9BACT</name>
<gene>
    <name evidence="2" type="ORF">Rcae01_06439</name>
</gene>
<dbReference type="EMBL" id="BAABRO010000030">
    <property type="protein sequence ID" value="GAA5510927.1"/>
    <property type="molecule type" value="Genomic_DNA"/>
</dbReference>
<evidence type="ECO:0000313" key="3">
    <source>
        <dbReference type="Proteomes" id="UP001416858"/>
    </source>
</evidence>
<protein>
    <recommendedName>
        <fullName evidence="4">MraY-like glycosyltransferase</fullName>
    </recommendedName>
</protein>
<reference evidence="2 3" key="1">
    <citation type="submission" date="2024-02" db="EMBL/GenBank/DDBJ databases">
        <title>Rhodopirellula caenicola NBRC 110016.</title>
        <authorList>
            <person name="Ichikawa N."/>
            <person name="Katano-Makiyama Y."/>
            <person name="Hidaka K."/>
        </authorList>
    </citation>
    <scope>NUCLEOTIDE SEQUENCE [LARGE SCALE GENOMIC DNA]</scope>
    <source>
        <strain evidence="2 3">NBRC 110016</strain>
    </source>
</reference>
<evidence type="ECO:0008006" key="4">
    <source>
        <dbReference type="Google" id="ProtNLM"/>
    </source>
</evidence>
<comment type="caution">
    <text evidence="2">The sequence shown here is derived from an EMBL/GenBank/DDBJ whole genome shotgun (WGS) entry which is preliminary data.</text>
</comment>
<feature type="transmembrane region" description="Helical" evidence="1">
    <location>
        <begin position="33"/>
        <end position="51"/>
    </location>
</feature>
<dbReference type="Proteomes" id="UP001416858">
    <property type="component" value="Unassembled WGS sequence"/>
</dbReference>
<keyword evidence="1" id="KW-1133">Transmembrane helix</keyword>
<keyword evidence="1" id="KW-0812">Transmembrane</keyword>
<keyword evidence="3" id="KW-1185">Reference proteome</keyword>
<organism evidence="2 3">
    <name type="scientific">Novipirellula caenicola</name>
    <dbReference type="NCBI Taxonomy" id="1536901"/>
    <lineage>
        <taxon>Bacteria</taxon>
        <taxon>Pseudomonadati</taxon>
        <taxon>Planctomycetota</taxon>
        <taxon>Planctomycetia</taxon>
        <taxon>Pirellulales</taxon>
        <taxon>Pirellulaceae</taxon>
        <taxon>Novipirellula</taxon>
    </lineage>
</organism>
<accession>A0ABP9W0L6</accession>
<feature type="transmembrane region" description="Helical" evidence="1">
    <location>
        <begin position="96"/>
        <end position="115"/>
    </location>
</feature>
<evidence type="ECO:0000313" key="2">
    <source>
        <dbReference type="EMBL" id="GAA5510927.1"/>
    </source>
</evidence>